<name>A0A8J5Z144_9ROSI</name>
<comment type="caution">
    <text evidence="2">The sequence shown here is derived from an EMBL/GenBank/DDBJ whole genome shotgun (WGS) entry which is preliminary data.</text>
</comment>
<proteinExistence type="predicted"/>
<dbReference type="InterPro" id="IPR024752">
    <property type="entry name" value="Myb/SANT-like_dom"/>
</dbReference>
<dbReference type="EMBL" id="JAHUZN010000002">
    <property type="protein sequence ID" value="KAG8500508.1"/>
    <property type="molecule type" value="Genomic_DNA"/>
</dbReference>
<dbReference type="PANTHER" id="PTHR46250">
    <property type="entry name" value="MYB/SANT-LIKE DNA-BINDING DOMAIN PROTEIN-RELATED"/>
    <property type="match status" value="1"/>
</dbReference>
<evidence type="ECO:0000313" key="3">
    <source>
        <dbReference type="Proteomes" id="UP000701853"/>
    </source>
</evidence>
<protein>
    <recommendedName>
        <fullName evidence="1">Myb/SANT-like domain-containing protein</fullName>
    </recommendedName>
</protein>
<dbReference type="OrthoDB" id="618098at2759"/>
<reference evidence="2 3" key="1">
    <citation type="journal article" date="2021" name="bioRxiv">
        <title>The Gossypium anomalum genome as a resource for cotton improvement and evolutionary analysis of hybrid incompatibility.</title>
        <authorList>
            <person name="Grover C.E."/>
            <person name="Yuan D."/>
            <person name="Arick M.A."/>
            <person name="Miller E.R."/>
            <person name="Hu G."/>
            <person name="Peterson D.G."/>
            <person name="Wendel J.F."/>
            <person name="Udall J.A."/>
        </authorList>
    </citation>
    <scope>NUCLEOTIDE SEQUENCE [LARGE SCALE GENOMIC DNA]</scope>
    <source>
        <strain evidence="2">JFW-Udall</strain>
        <tissue evidence="2">Leaf</tissue>
    </source>
</reference>
<gene>
    <name evidence="2" type="ORF">CXB51_002687</name>
</gene>
<accession>A0A8J5Z144</accession>
<organism evidence="2 3">
    <name type="scientific">Gossypium anomalum</name>
    <dbReference type="NCBI Taxonomy" id="47600"/>
    <lineage>
        <taxon>Eukaryota</taxon>
        <taxon>Viridiplantae</taxon>
        <taxon>Streptophyta</taxon>
        <taxon>Embryophyta</taxon>
        <taxon>Tracheophyta</taxon>
        <taxon>Spermatophyta</taxon>
        <taxon>Magnoliopsida</taxon>
        <taxon>eudicotyledons</taxon>
        <taxon>Gunneridae</taxon>
        <taxon>Pentapetalae</taxon>
        <taxon>rosids</taxon>
        <taxon>malvids</taxon>
        <taxon>Malvales</taxon>
        <taxon>Malvaceae</taxon>
        <taxon>Malvoideae</taxon>
        <taxon>Gossypium</taxon>
    </lineage>
</organism>
<feature type="domain" description="Myb/SANT-like" evidence="1">
    <location>
        <begin position="9"/>
        <end position="60"/>
    </location>
</feature>
<keyword evidence="3" id="KW-1185">Reference proteome</keyword>
<sequence length="109" mass="12521">MVAKLLPHAKLKAKPNLESRIRTLKNNWKIIYDMLNKKDGSAFGWDEHKQMVVVGDVVWDFIYKCKLTTIYANDQATGKYAQTISNLVEKLQAKNDANERIHEEGSNDN</sequence>
<dbReference type="PANTHER" id="PTHR46250:SF17">
    <property type="entry name" value="MYB_SANT-LIKE DOMAIN-CONTAINING PROTEIN"/>
    <property type="match status" value="1"/>
</dbReference>
<dbReference type="AlphaFoldDB" id="A0A8J5Z144"/>
<dbReference type="Pfam" id="PF12776">
    <property type="entry name" value="Myb_DNA-bind_3"/>
    <property type="match status" value="1"/>
</dbReference>
<dbReference type="Proteomes" id="UP000701853">
    <property type="component" value="Chromosome 2"/>
</dbReference>
<evidence type="ECO:0000313" key="2">
    <source>
        <dbReference type="EMBL" id="KAG8500508.1"/>
    </source>
</evidence>
<evidence type="ECO:0000259" key="1">
    <source>
        <dbReference type="Pfam" id="PF12776"/>
    </source>
</evidence>